<feature type="chain" id="PRO_5034369445" evidence="1">
    <location>
        <begin position="25"/>
        <end position="211"/>
    </location>
</feature>
<reference evidence="2 3" key="1">
    <citation type="journal article" date="2020" name="ISME J.">
        <title>Uncovering the hidden diversity of litter-decomposition mechanisms in mushroom-forming fungi.</title>
        <authorList>
            <person name="Floudas D."/>
            <person name="Bentzer J."/>
            <person name="Ahren D."/>
            <person name="Johansson T."/>
            <person name="Persson P."/>
            <person name="Tunlid A."/>
        </authorList>
    </citation>
    <scope>NUCLEOTIDE SEQUENCE [LARGE SCALE GENOMIC DNA]</scope>
    <source>
        <strain evidence="2 3">CBS 175.51</strain>
    </source>
</reference>
<evidence type="ECO:0000313" key="2">
    <source>
        <dbReference type="EMBL" id="KAF5335838.1"/>
    </source>
</evidence>
<dbReference type="EMBL" id="JAACJK010000060">
    <property type="protein sequence ID" value="KAF5335838.1"/>
    <property type="molecule type" value="Genomic_DNA"/>
</dbReference>
<feature type="signal peptide" evidence="1">
    <location>
        <begin position="1"/>
        <end position="24"/>
    </location>
</feature>
<keyword evidence="1" id="KW-0732">Signal</keyword>
<organism evidence="2 3">
    <name type="scientific">Ephemerocybe angulata</name>
    <dbReference type="NCBI Taxonomy" id="980116"/>
    <lineage>
        <taxon>Eukaryota</taxon>
        <taxon>Fungi</taxon>
        <taxon>Dikarya</taxon>
        <taxon>Basidiomycota</taxon>
        <taxon>Agaricomycotina</taxon>
        <taxon>Agaricomycetes</taxon>
        <taxon>Agaricomycetidae</taxon>
        <taxon>Agaricales</taxon>
        <taxon>Agaricineae</taxon>
        <taxon>Psathyrellaceae</taxon>
        <taxon>Ephemerocybe</taxon>
    </lineage>
</organism>
<protein>
    <submittedName>
        <fullName evidence="2">Uncharacterized protein</fullName>
    </submittedName>
</protein>
<gene>
    <name evidence="2" type="ORF">D9611_009736</name>
</gene>
<dbReference type="AlphaFoldDB" id="A0A8H5C6H4"/>
<comment type="caution">
    <text evidence="2">The sequence shown here is derived from an EMBL/GenBank/DDBJ whole genome shotgun (WGS) entry which is preliminary data.</text>
</comment>
<proteinExistence type="predicted"/>
<sequence>MARDTVRTILQWVILAIAALRTDDNLVNPASIRMTIREQARRSGTKYAPVQEEIDVQESIDMLRSIGLLLEKDEAAGGDVEDIIYITEKGIRVWGELTEIQIGGDLESHMGRRVRTRKVPAVQSPRRQEKVTRLHNDQLRRFSSLVNLKRLSVDTNSAAAVAGSPTELQDAIALRSEVALLRSRLSTLGTQIASMTTRVADLEAALDWSNP</sequence>
<keyword evidence="3" id="KW-1185">Reference proteome</keyword>
<evidence type="ECO:0000313" key="3">
    <source>
        <dbReference type="Proteomes" id="UP000541558"/>
    </source>
</evidence>
<evidence type="ECO:0000256" key="1">
    <source>
        <dbReference type="SAM" id="SignalP"/>
    </source>
</evidence>
<accession>A0A8H5C6H4</accession>
<dbReference type="Proteomes" id="UP000541558">
    <property type="component" value="Unassembled WGS sequence"/>
</dbReference>
<name>A0A8H5C6H4_9AGAR</name>